<dbReference type="PROSITE" id="PS50222">
    <property type="entry name" value="EF_HAND_2"/>
    <property type="match status" value="1"/>
</dbReference>
<dbReference type="EMBL" id="CP001678">
    <property type="protein sequence ID" value="ACT57809.1"/>
    <property type="molecule type" value="Genomic_DNA"/>
</dbReference>
<feature type="signal peptide" evidence="2">
    <location>
        <begin position="1"/>
        <end position="21"/>
    </location>
</feature>
<reference evidence="5" key="1">
    <citation type="journal article" date="2011" name="J. Bacteriol.">
        <title>Genome sequences of eight morphologically diverse alphaproteobacteria.</title>
        <authorList>
            <consortium name="US DOE Joint Genome Institute"/>
            <person name="Brown P.J."/>
            <person name="Kysela D.T."/>
            <person name="Buechlein A."/>
            <person name="Hemmerich C."/>
            <person name="Brun Y.V."/>
        </authorList>
    </citation>
    <scope>NUCLEOTIDE SEQUENCE [LARGE SCALE GENOMIC DNA]</scope>
    <source>
        <strain evidence="5">ATCC 49814 / DSM 5838 / IFAM 1418</strain>
    </source>
</reference>
<dbReference type="InterPro" id="IPR018247">
    <property type="entry name" value="EF_Hand_1_Ca_BS"/>
</dbReference>
<dbReference type="GO" id="GO:0005509">
    <property type="term" value="F:calcium ion binding"/>
    <property type="evidence" value="ECO:0007669"/>
    <property type="project" value="InterPro"/>
</dbReference>
<dbReference type="Pfam" id="PF13202">
    <property type="entry name" value="EF-hand_5"/>
    <property type="match status" value="1"/>
</dbReference>
<evidence type="ECO:0000313" key="4">
    <source>
        <dbReference type="EMBL" id="ACT57809.1"/>
    </source>
</evidence>
<dbReference type="Proteomes" id="UP000002745">
    <property type="component" value="Chromosome"/>
</dbReference>
<gene>
    <name evidence="4" type="ordered locus">Hbal_0107</name>
</gene>
<feature type="domain" description="EF-hand" evidence="3">
    <location>
        <begin position="130"/>
        <end position="165"/>
    </location>
</feature>
<dbReference type="Gene3D" id="1.10.238.10">
    <property type="entry name" value="EF-hand"/>
    <property type="match status" value="1"/>
</dbReference>
<name>C6XKY0_HIRBI</name>
<dbReference type="eggNOG" id="ENOG502ZKHJ">
    <property type="taxonomic scope" value="Bacteria"/>
</dbReference>
<dbReference type="HOGENOM" id="CLU_1459436_0_0_5"/>
<dbReference type="PROSITE" id="PS00018">
    <property type="entry name" value="EF_HAND_1"/>
    <property type="match status" value="1"/>
</dbReference>
<keyword evidence="5" id="KW-1185">Reference proteome</keyword>
<dbReference type="InterPro" id="IPR011992">
    <property type="entry name" value="EF-hand-dom_pair"/>
</dbReference>
<feature type="region of interest" description="Disordered" evidence="1">
    <location>
        <begin position="160"/>
        <end position="185"/>
    </location>
</feature>
<dbReference type="RefSeq" id="WP_012777967.1">
    <property type="nucleotide sequence ID" value="NC_012982.1"/>
</dbReference>
<evidence type="ECO:0000256" key="2">
    <source>
        <dbReference type="SAM" id="SignalP"/>
    </source>
</evidence>
<sequence length="185" mass="20160">MFDLKLGTIAKLTLASSLLFAASCASNKPPERGGGRGGPQQGNLSMMGYVAQPISLLFVSMDKDQDGMTSIVEMNDFTTTQWANIGLEAGRELRSFGYQTWAITHLGSAEAMPSFIGFDTDLSGSISQLEFETCLRRNFDLLDKDKNGLLSRAELIVRMPSMQDRGNGQGRSGGKGEERGKRPQR</sequence>
<evidence type="ECO:0000259" key="3">
    <source>
        <dbReference type="PROSITE" id="PS50222"/>
    </source>
</evidence>
<protein>
    <submittedName>
        <fullName evidence="4">Putative signal transduction protein with EFhand domain</fullName>
    </submittedName>
</protein>
<dbReference type="KEGG" id="hba:Hbal_0107"/>
<dbReference type="STRING" id="582402.Hbal_0107"/>
<keyword evidence="2" id="KW-0732">Signal</keyword>
<evidence type="ECO:0000313" key="5">
    <source>
        <dbReference type="Proteomes" id="UP000002745"/>
    </source>
</evidence>
<dbReference type="PROSITE" id="PS51257">
    <property type="entry name" value="PROKAR_LIPOPROTEIN"/>
    <property type="match status" value="1"/>
</dbReference>
<evidence type="ECO:0000256" key="1">
    <source>
        <dbReference type="SAM" id="MobiDB-lite"/>
    </source>
</evidence>
<dbReference type="InterPro" id="IPR002048">
    <property type="entry name" value="EF_hand_dom"/>
</dbReference>
<accession>C6XKY0</accession>
<dbReference type="AlphaFoldDB" id="C6XKY0"/>
<feature type="compositionally biased region" description="Basic and acidic residues" evidence="1">
    <location>
        <begin position="174"/>
        <end position="185"/>
    </location>
</feature>
<organism evidence="4 5">
    <name type="scientific">Hirschia baltica (strain ATCC 49814 / DSM 5838 / IFAM 1418)</name>
    <dbReference type="NCBI Taxonomy" id="582402"/>
    <lineage>
        <taxon>Bacteria</taxon>
        <taxon>Pseudomonadati</taxon>
        <taxon>Pseudomonadota</taxon>
        <taxon>Alphaproteobacteria</taxon>
        <taxon>Hyphomonadales</taxon>
        <taxon>Hyphomonadaceae</taxon>
        <taxon>Hirschia</taxon>
    </lineage>
</organism>
<proteinExistence type="predicted"/>
<dbReference type="SUPFAM" id="SSF47473">
    <property type="entry name" value="EF-hand"/>
    <property type="match status" value="1"/>
</dbReference>
<feature type="chain" id="PRO_5002973880" evidence="2">
    <location>
        <begin position="22"/>
        <end position="185"/>
    </location>
</feature>